<accession>A0A7L8ZQH5</accession>
<evidence type="ECO:0000313" key="1">
    <source>
        <dbReference type="EMBL" id="QOI72528.1"/>
    </source>
</evidence>
<evidence type="ECO:0000313" key="2">
    <source>
        <dbReference type="Proteomes" id="UP000593900"/>
    </source>
</evidence>
<organism evidence="1 2">
    <name type="scientific">Erwinia phage pEa_SNUABM_50</name>
    <dbReference type="NCBI Taxonomy" id="2768775"/>
    <lineage>
        <taxon>Viruses</taxon>
        <taxon>Duplodnaviria</taxon>
        <taxon>Heunggongvirae</taxon>
        <taxon>Uroviricota</taxon>
        <taxon>Caudoviricetes</taxon>
        <taxon>Eneladusvirus</taxon>
        <taxon>Eneladusvirus BF</taxon>
    </lineage>
</organism>
<name>A0A7L8ZQH5_9CAUD</name>
<dbReference type="Proteomes" id="UP000593900">
    <property type="component" value="Segment"/>
</dbReference>
<gene>
    <name evidence="1" type="ORF">pEaSNUABM50_00538</name>
</gene>
<reference evidence="1 2" key="1">
    <citation type="submission" date="2020-08" db="EMBL/GenBank/DDBJ databases">
        <title>Complete genome sequence of Erwinia phage pEa_SNUABM_50.</title>
        <authorList>
            <person name="Kim S.G."/>
            <person name="Lee S.B."/>
            <person name="Park S.C."/>
        </authorList>
    </citation>
    <scope>NUCLEOTIDE SEQUENCE [LARGE SCALE GENOMIC DNA]</scope>
</reference>
<dbReference type="EMBL" id="MT939488">
    <property type="protein sequence ID" value="QOI72528.1"/>
    <property type="molecule type" value="Genomic_DNA"/>
</dbReference>
<protein>
    <submittedName>
        <fullName evidence="1">Uncharacterized protein</fullName>
    </submittedName>
</protein>
<sequence>MTIIYQYAIVDTITEEVIGKYTRPFAPPKMQNIPYVLMVTNSHNTSYVEGTAFLSKAVKFWNVVSEPLYSTTPEQNRTSLKLEGFI</sequence>
<proteinExistence type="predicted"/>